<accession>A0ABX1TRZ5</accession>
<dbReference type="InterPro" id="IPR012296">
    <property type="entry name" value="Nuclease_put_TT1808"/>
</dbReference>
<dbReference type="Proteomes" id="UP000760480">
    <property type="component" value="Unassembled WGS sequence"/>
</dbReference>
<keyword evidence="3" id="KW-1185">Reference proteome</keyword>
<name>A0ABX1TRZ5_9GAMM</name>
<reference evidence="2 3" key="1">
    <citation type="submission" date="2019-03" db="EMBL/GenBank/DDBJ databases">
        <title>Metabolic reconstructions from genomes of highly enriched 'Candidatus Accumulibacter' and 'Candidatus Competibacter' bioreactor populations.</title>
        <authorList>
            <person name="Annavajhala M.K."/>
            <person name="Welles L."/>
            <person name="Abbas B."/>
            <person name="Sorokin D."/>
            <person name="Park H."/>
            <person name="Van Loosdrecht M."/>
            <person name="Chandran K."/>
        </authorList>
    </citation>
    <scope>NUCLEOTIDE SEQUENCE [LARGE SCALE GENOMIC DNA]</scope>
    <source>
        <strain evidence="2 3">SBR_G</strain>
    </source>
</reference>
<keyword evidence="2" id="KW-0540">Nuclease</keyword>
<organism evidence="2 3">
    <name type="scientific">Candidatus Competibacter phosphatis</name>
    <dbReference type="NCBI Taxonomy" id="221280"/>
    <lineage>
        <taxon>Bacteria</taxon>
        <taxon>Pseudomonadati</taxon>
        <taxon>Pseudomonadota</taxon>
        <taxon>Gammaproteobacteria</taxon>
        <taxon>Candidatus Competibacteraceae</taxon>
        <taxon>Candidatus Competibacter</taxon>
    </lineage>
</organism>
<feature type="domain" description="Putative restriction endonuclease" evidence="1">
    <location>
        <begin position="12"/>
        <end position="171"/>
    </location>
</feature>
<keyword evidence="2" id="KW-0378">Hydrolase</keyword>
<dbReference type="Pfam" id="PF05685">
    <property type="entry name" value="Uma2"/>
    <property type="match status" value="1"/>
</dbReference>
<evidence type="ECO:0000313" key="2">
    <source>
        <dbReference type="EMBL" id="NMQ20759.1"/>
    </source>
</evidence>
<dbReference type="GO" id="GO:0004519">
    <property type="term" value="F:endonuclease activity"/>
    <property type="evidence" value="ECO:0007669"/>
    <property type="project" value="UniProtKB-KW"/>
</dbReference>
<dbReference type="Gene3D" id="3.90.1570.10">
    <property type="entry name" value="tt1808, chain A"/>
    <property type="match status" value="1"/>
</dbReference>
<dbReference type="RefSeq" id="WP_169250023.1">
    <property type="nucleotide sequence ID" value="NZ_SPMZ01000061.1"/>
</dbReference>
<dbReference type="PANTHER" id="PTHR36558">
    <property type="entry name" value="GLR1098 PROTEIN"/>
    <property type="match status" value="1"/>
</dbReference>
<protein>
    <submittedName>
        <fullName evidence="2">Uma2 family endonuclease</fullName>
    </submittedName>
</protein>
<dbReference type="InterPro" id="IPR011335">
    <property type="entry name" value="Restrct_endonuc-II-like"/>
</dbReference>
<dbReference type="InterPro" id="IPR008538">
    <property type="entry name" value="Uma2"/>
</dbReference>
<evidence type="ECO:0000313" key="3">
    <source>
        <dbReference type="Proteomes" id="UP000760480"/>
    </source>
</evidence>
<dbReference type="CDD" id="cd06260">
    <property type="entry name" value="DUF820-like"/>
    <property type="match status" value="1"/>
</dbReference>
<dbReference type="PANTHER" id="PTHR36558:SF1">
    <property type="entry name" value="RESTRICTION ENDONUCLEASE DOMAIN-CONTAINING PROTEIN-RELATED"/>
    <property type="match status" value="1"/>
</dbReference>
<keyword evidence="2" id="KW-0255">Endonuclease</keyword>
<evidence type="ECO:0000259" key="1">
    <source>
        <dbReference type="Pfam" id="PF05685"/>
    </source>
</evidence>
<dbReference type="SUPFAM" id="SSF52980">
    <property type="entry name" value="Restriction endonuclease-like"/>
    <property type="match status" value="1"/>
</dbReference>
<dbReference type="EMBL" id="SPMZ01000061">
    <property type="protein sequence ID" value="NMQ20759.1"/>
    <property type="molecule type" value="Genomic_DNA"/>
</dbReference>
<gene>
    <name evidence="2" type="ORF">E4P82_17090</name>
</gene>
<comment type="caution">
    <text evidence="2">The sequence shown here is derived from an EMBL/GenBank/DDBJ whole genome shotgun (WGS) entry which is preliminary data.</text>
</comment>
<sequence length="199" mass="22375">MSRPAELFVTAADYLARERQVETRNEYLNGCIYAMGGASRGHNRITVNLTASLHSQLKHTPCEPFSSDMRVKVSPTGLYTYPDVVVACGEPRFEDQHVDTLLNPTVIIEVLSDSTAAYDRGDKFAHYRTLESLSDYLLVAQDKPRIEHYRRQTDGQWLYSAADGLEARIEIPTIACTLHLAEVYDRVTFPDPSESLHPG</sequence>
<proteinExistence type="predicted"/>